<protein>
    <submittedName>
        <fullName evidence="3">Uncharacterized protein</fullName>
    </submittedName>
</protein>
<feature type="chain" id="PRO_5016595369" evidence="2">
    <location>
        <begin position="22"/>
        <end position="155"/>
    </location>
</feature>
<feature type="compositionally biased region" description="Polar residues" evidence="1">
    <location>
        <begin position="117"/>
        <end position="127"/>
    </location>
</feature>
<feature type="compositionally biased region" description="Basic and acidic residues" evidence="1">
    <location>
        <begin position="64"/>
        <end position="73"/>
    </location>
</feature>
<evidence type="ECO:0000256" key="2">
    <source>
        <dbReference type="SAM" id="SignalP"/>
    </source>
</evidence>
<reference evidence="3" key="1">
    <citation type="submission" date="2018-04" db="EMBL/GenBank/DDBJ databases">
        <title>Whole genome sequencing of Hypsizygus marmoreus.</title>
        <authorList>
            <person name="Choi I.-G."/>
            <person name="Min B."/>
            <person name="Kim J.-G."/>
            <person name="Kim S."/>
            <person name="Oh Y.-L."/>
            <person name="Kong W.-S."/>
            <person name="Park H."/>
            <person name="Jeong J."/>
            <person name="Song E.-S."/>
        </authorList>
    </citation>
    <scope>NUCLEOTIDE SEQUENCE [LARGE SCALE GENOMIC DNA]</scope>
    <source>
        <strain evidence="3">51987-8</strain>
    </source>
</reference>
<sequence>MPSCILTVGGLVPVWVSQILSESVGAEHDGEMAGASGSGVYHGNGSRHDLANMSGIGTWNGNVREGREQRASLESEDEDVDSLTSAEDVLAGLEAPVPPVIKNLEKVYVLPQTISENTSSAPYTGKSTIPEREGSNADSSSANQENTRAARGCHV</sequence>
<evidence type="ECO:0000313" key="3">
    <source>
        <dbReference type="EMBL" id="RDB25772.1"/>
    </source>
</evidence>
<gene>
    <name evidence="3" type="ORF">Hypma_006968</name>
</gene>
<dbReference type="EMBL" id="LUEZ02000040">
    <property type="protein sequence ID" value="RDB25772.1"/>
    <property type="molecule type" value="Genomic_DNA"/>
</dbReference>
<feature type="region of interest" description="Disordered" evidence="1">
    <location>
        <begin position="56"/>
        <end position="84"/>
    </location>
</feature>
<dbReference type="AlphaFoldDB" id="A0A369JWR5"/>
<feature type="compositionally biased region" description="Polar residues" evidence="1">
    <location>
        <begin position="136"/>
        <end position="147"/>
    </location>
</feature>
<proteinExistence type="predicted"/>
<accession>A0A369JWR5</accession>
<evidence type="ECO:0000313" key="4">
    <source>
        <dbReference type="Proteomes" id="UP000076154"/>
    </source>
</evidence>
<feature type="region of interest" description="Disordered" evidence="1">
    <location>
        <begin position="117"/>
        <end position="155"/>
    </location>
</feature>
<keyword evidence="4" id="KW-1185">Reference proteome</keyword>
<dbReference type="InParanoid" id="A0A369JWR5"/>
<name>A0A369JWR5_HYPMA</name>
<comment type="caution">
    <text evidence="3">The sequence shown here is derived from an EMBL/GenBank/DDBJ whole genome shotgun (WGS) entry which is preliminary data.</text>
</comment>
<dbReference type="Proteomes" id="UP000076154">
    <property type="component" value="Unassembled WGS sequence"/>
</dbReference>
<organism evidence="3 4">
    <name type="scientific">Hypsizygus marmoreus</name>
    <name type="common">White beech mushroom</name>
    <name type="synonym">Agaricus marmoreus</name>
    <dbReference type="NCBI Taxonomy" id="39966"/>
    <lineage>
        <taxon>Eukaryota</taxon>
        <taxon>Fungi</taxon>
        <taxon>Dikarya</taxon>
        <taxon>Basidiomycota</taxon>
        <taxon>Agaricomycotina</taxon>
        <taxon>Agaricomycetes</taxon>
        <taxon>Agaricomycetidae</taxon>
        <taxon>Agaricales</taxon>
        <taxon>Tricholomatineae</taxon>
        <taxon>Lyophyllaceae</taxon>
        <taxon>Hypsizygus</taxon>
    </lineage>
</organism>
<feature type="signal peptide" evidence="2">
    <location>
        <begin position="1"/>
        <end position="21"/>
    </location>
</feature>
<evidence type="ECO:0000256" key="1">
    <source>
        <dbReference type="SAM" id="MobiDB-lite"/>
    </source>
</evidence>
<keyword evidence="2" id="KW-0732">Signal</keyword>